<dbReference type="RefSeq" id="WP_125182585.1">
    <property type="nucleotide sequence ID" value="NZ_QZMU01000002.1"/>
</dbReference>
<dbReference type="Pfam" id="PF00291">
    <property type="entry name" value="PALP"/>
    <property type="match status" value="1"/>
</dbReference>
<dbReference type="GO" id="GO:0004795">
    <property type="term" value="F:threonine synthase activity"/>
    <property type="evidence" value="ECO:0007669"/>
    <property type="project" value="UniProtKB-UniRule"/>
</dbReference>
<evidence type="ECO:0000256" key="8">
    <source>
        <dbReference type="ARBA" id="ARBA00022898"/>
    </source>
</evidence>
<dbReference type="InterPro" id="IPR004450">
    <property type="entry name" value="Thr_synthase-like"/>
</dbReference>
<evidence type="ECO:0000256" key="5">
    <source>
        <dbReference type="ARBA" id="ARBA00018679"/>
    </source>
</evidence>
<dbReference type="UniPathway" id="UPA00050">
    <property type="reaction ID" value="UER00065"/>
</dbReference>
<keyword evidence="17" id="KW-1185">Reference proteome</keyword>
<reference evidence="16 17" key="1">
    <citation type="journal article" date="2010" name="Int. J. Syst. Evol. Microbiol.">
        <title>Thiohalobacter thiocyanaticus gen. nov., sp. nov., a moderately halophilic, sulfur-oxidizing gammaproteobacterium from hypersaline lakes, that utilizes thiocyanate.</title>
        <authorList>
            <person name="Sorokin D.Y."/>
            <person name="Kovaleva O.L."/>
            <person name="Tourova T.P."/>
            <person name="Muyzer G."/>
        </authorList>
    </citation>
    <scope>NUCLEOTIDE SEQUENCE [LARGE SCALE GENOMIC DNA]</scope>
    <source>
        <strain evidence="16 17">Hrh1</strain>
    </source>
</reference>
<evidence type="ECO:0000256" key="7">
    <source>
        <dbReference type="ARBA" id="ARBA00022697"/>
    </source>
</evidence>
<comment type="similarity">
    <text evidence="4 12">Belongs to the threonine synthase family.</text>
</comment>
<dbReference type="AlphaFoldDB" id="A0A426QE25"/>
<dbReference type="NCBIfam" id="TIGR00260">
    <property type="entry name" value="thrC"/>
    <property type="match status" value="1"/>
</dbReference>
<evidence type="ECO:0000256" key="6">
    <source>
        <dbReference type="ARBA" id="ARBA00022605"/>
    </source>
</evidence>
<dbReference type="PANTHER" id="PTHR10314">
    <property type="entry name" value="CYSTATHIONINE BETA-SYNTHASE"/>
    <property type="match status" value="1"/>
</dbReference>
<proteinExistence type="inferred from homology"/>
<dbReference type="PIRSF" id="PIRSF038945">
    <property type="entry name" value="Thr_synthase"/>
    <property type="match status" value="1"/>
</dbReference>
<comment type="caution">
    <text evidence="16">The sequence shown here is derived from an EMBL/GenBank/DDBJ whole genome shotgun (WGS) entry which is preliminary data.</text>
</comment>
<dbReference type="InterPro" id="IPR026260">
    <property type="entry name" value="Thr_Synthase_bac/arc"/>
</dbReference>
<dbReference type="FunFam" id="3.40.50.1100:FF:000013">
    <property type="entry name" value="Threonine synthase"/>
    <property type="match status" value="1"/>
</dbReference>
<evidence type="ECO:0000256" key="4">
    <source>
        <dbReference type="ARBA" id="ARBA00005517"/>
    </source>
</evidence>
<feature type="binding site" evidence="13">
    <location>
        <position position="92"/>
    </location>
    <ligand>
        <name>pyridoxal 5'-phosphate</name>
        <dbReference type="ChEBI" id="CHEBI:597326"/>
    </ligand>
</feature>
<dbReference type="Gene3D" id="3.40.50.1100">
    <property type="match status" value="2"/>
</dbReference>
<feature type="binding site" evidence="13">
    <location>
        <position position="343"/>
    </location>
    <ligand>
        <name>pyridoxal 5'-phosphate</name>
        <dbReference type="ChEBI" id="CHEBI:597326"/>
    </ligand>
</feature>
<evidence type="ECO:0000256" key="13">
    <source>
        <dbReference type="PIRSR" id="PIRSR038945-1"/>
    </source>
</evidence>
<dbReference type="OrthoDB" id="9778118at2"/>
<dbReference type="InterPro" id="IPR000634">
    <property type="entry name" value="Ser/Thr_deHydtase_PyrdxlP-BS"/>
</dbReference>
<gene>
    <name evidence="16" type="ORF">D6C00_14785</name>
</gene>
<evidence type="ECO:0000256" key="2">
    <source>
        <dbReference type="ARBA" id="ARBA00004962"/>
    </source>
</evidence>
<feature type="binding site" evidence="13">
    <location>
        <begin position="192"/>
        <end position="196"/>
    </location>
    <ligand>
        <name>pyridoxal 5'-phosphate</name>
        <dbReference type="ChEBI" id="CHEBI:597326"/>
    </ligand>
</feature>
<comment type="pathway">
    <text evidence="2">Amino-acid biosynthesis; L-cysteine biosynthesis; L-cysteine from L-serine: step 2/2.</text>
</comment>
<evidence type="ECO:0000256" key="14">
    <source>
        <dbReference type="PIRSR" id="PIRSR038945-2"/>
    </source>
</evidence>
<dbReference type="EC" id="4.2.3.1" evidence="11 12"/>
<comment type="catalytic activity">
    <reaction evidence="10 12">
        <text>O-phospho-L-homoserine + H2O = L-threonine + phosphate</text>
        <dbReference type="Rhea" id="RHEA:10840"/>
        <dbReference type="ChEBI" id="CHEBI:15377"/>
        <dbReference type="ChEBI" id="CHEBI:43474"/>
        <dbReference type="ChEBI" id="CHEBI:57590"/>
        <dbReference type="ChEBI" id="CHEBI:57926"/>
        <dbReference type="EC" id="4.2.3.1"/>
    </reaction>
</comment>
<comment type="cofactor">
    <cofactor evidence="1 12 13">
        <name>pyridoxal 5'-phosphate</name>
        <dbReference type="ChEBI" id="CHEBI:597326"/>
    </cofactor>
</comment>
<evidence type="ECO:0000256" key="10">
    <source>
        <dbReference type="ARBA" id="ARBA00049144"/>
    </source>
</evidence>
<comment type="pathway">
    <text evidence="3 12">Amino-acid biosynthesis; L-threonine biosynthesis; L-threonine from L-aspartate: step 5/5.</text>
</comment>
<keyword evidence="8 12" id="KW-0663">Pyridoxal phosphate</keyword>
<comment type="function">
    <text evidence="12">Catalyzes the gamma-elimination of phosphate from L-phosphohomoserine and the beta-addition of water to produce L-threonine.</text>
</comment>
<keyword evidence="12 16" id="KW-0456">Lyase</keyword>
<dbReference type="SUPFAM" id="SSF53686">
    <property type="entry name" value="Tryptophan synthase beta subunit-like PLP-dependent enzymes"/>
    <property type="match status" value="1"/>
</dbReference>
<comment type="catalytic activity">
    <reaction evidence="9">
        <text>O-acetyl-L-serine + hydrogen sulfide = L-cysteine + acetate</text>
        <dbReference type="Rhea" id="RHEA:14829"/>
        <dbReference type="ChEBI" id="CHEBI:29919"/>
        <dbReference type="ChEBI" id="CHEBI:30089"/>
        <dbReference type="ChEBI" id="CHEBI:35235"/>
        <dbReference type="ChEBI" id="CHEBI:58340"/>
        <dbReference type="EC" id="2.5.1.47"/>
    </reaction>
</comment>
<dbReference type="InterPro" id="IPR050214">
    <property type="entry name" value="Cys_Synth/Cystath_Beta-Synth"/>
</dbReference>
<dbReference type="EMBL" id="QZMU01000002">
    <property type="protein sequence ID" value="RRQ20022.1"/>
    <property type="molecule type" value="Genomic_DNA"/>
</dbReference>
<dbReference type="InterPro" id="IPR001926">
    <property type="entry name" value="TrpB-like_PALP"/>
</dbReference>
<evidence type="ECO:0000256" key="1">
    <source>
        <dbReference type="ARBA" id="ARBA00001933"/>
    </source>
</evidence>
<dbReference type="CDD" id="cd01563">
    <property type="entry name" value="Thr-synth_1"/>
    <property type="match status" value="1"/>
</dbReference>
<evidence type="ECO:0000256" key="3">
    <source>
        <dbReference type="ARBA" id="ARBA00004979"/>
    </source>
</evidence>
<name>A0A426QE25_9GAMM</name>
<dbReference type="InterPro" id="IPR036052">
    <property type="entry name" value="TrpB-like_PALP_sf"/>
</dbReference>
<accession>A0A426QE25</accession>
<evidence type="ECO:0000256" key="9">
    <source>
        <dbReference type="ARBA" id="ARBA00047931"/>
    </source>
</evidence>
<evidence type="ECO:0000313" key="16">
    <source>
        <dbReference type="EMBL" id="RRQ20022.1"/>
    </source>
</evidence>
<evidence type="ECO:0000256" key="11">
    <source>
        <dbReference type="NCBIfam" id="TIGR00260"/>
    </source>
</evidence>
<organism evidence="16 17">
    <name type="scientific">Thiohalobacter thiocyanaticus</name>
    <dbReference type="NCBI Taxonomy" id="585455"/>
    <lineage>
        <taxon>Bacteria</taxon>
        <taxon>Pseudomonadati</taxon>
        <taxon>Pseudomonadota</taxon>
        <taxon>Gammaproteobacteria</taxon>
        <taxon>Thiohalobacterales</taxon>
        <taxon>Thiohalobacteraceae</taxon>
        <taxon>Thiohalobacter</taxon>
    </lineage>
</organism>
<evidence type="ECO:0000313" key="17">
    <source>
        <dbReference type="Proteomes" id="UP000287798"/>
    </source>
</evidence>
<evidence type="ECO:0000256" key="12">
    <source>
        <dbReference type="PIRNR" id="PIRNR038945"/>
    </source>
</evidence>
<protein>
    <recommendedName>
        <fullName evidence="5 11">Threonine synthase</fullName>
        <ecNumber evidence="11 12">4.2.3.1</ecNumber>
    </recommendedName>
</protein>
<evidence type="ECO:0000259" key="15">
    <source>
        <dbReference type="Pfam" id="PF00291"/>
    </source>
</evidence>
<keyword evidence="6 12" id="KW-0028">Amino-acid biosynthesis</keyword>
<sequence>MPFRTRYTGLIDKYRDRLPVHDDTRIISLGEGNTPLIRLNNIPRVIGKEVDIYVKFEGLNPTGSFKDRGMTMAVTRAVEEGSKAIICASTGNTSASAAAYAGRAGITAFVLIPEGKIAMGKLAQAMMHGAVVLQIRGNFDAGMRLVKEVAEAAPVTIVNSINPYRLQGQKTAAFEIVEELGRAPDYHCLPVGNAGNITAHWIGYCEYSSGSGDHVTEACTFCKGRCPYAGGAIVGNRPKMVGYQAAGSAPFMRGAMVDDPDTVATAIRIGHPQSWDQAWKVKEESGGWFDECTDAEILAAQKLLAQNEGVFCEPASAASLAGALRDVENGKIPEGSSIVCTLTGNGLKDPDTAISQCQADGTMLTIDATLDAVRDAILKGMEDN</sequence>
<feature type="domain" description="Tryptophan synthase beta chain-like PALP" evidence="15">
    <location>
        <begin position="27"/>
        <end position="344"/>
    </location>
</feature>
<dbReference type="GO" id="GO:0030170">
    <property type="term" value="F:pyridoxal phosphate binding"/>
    <property type="evidence" value="ECO:0007669"/>
    <property type="project" value="InterPro"/>
</dbReference>
<dbReference type="GO" id="GO:0004124">
    <property type="term" value="F:cysteine synthase activity"/>
    <property type="evidence" value="ECO:0007669"/>
    <property type="project" value="UniProtKB-EC"/>
</dbReference>
<dbReference type="GO" id="GO:0009088">
    <property type="term" value="P:threonine biosynthetic process"/>
    <property type="evidence" value="ECO:0007669"/>
    <property type="project" value="UniProtKB-UniRule"/>
</dbReference>
<feature type="modified residue" description="N6-(pyridoxal phosphate)lysine" evidence="14">
    <location>
        <position position="66"/>
    </location>
</feature>
<keyword evidence="7 12" id="KW-0791">Threonine biosynthesis</keyword>
<dbReference type="Proteomes" id="UP000287798">
    <property type="component" value="Unassembled WGS sequence"/>
</dbReference>
<dbReference type="PROSITE" id="PS00165">
    <property type="entry name" value="DEHYDRATASE_SER_THR"/>
    <property type="match status" value="1"/>
</dbReference>